<dbReference type="InterPro" id="IPR008271">
    <property type="entry name" value="Ser/Thr_kinase_AS"/>
</dbReference>
<keyword evidence="4" id="KW-0347">Helicase</keyword>
<sequence>MVRLGRDAPFAVLSEEWCVGAQQLINHRFLLLPQDPRAGGLSEVRKAVDTSGAAGDYAAVKLLKQRDDQAIKTFLSRETDSLKALHHPNIVRMLDSGWDADLGRYFIALEWVDRSLKDDMTDGRPVGWTSFFTRTGKPLAAALAHAHALRIEHRDIKPGNVLLTEDGTPKLADFGIAKIWSKASAVTDATVAEFRSNLYAPPEQEDTIPYVRDVYGYGVLAIQVLSGGKARDYPDLAEVLAELDLDTEVRSILRSCIDFDPRKRPANATVLEQRLLEAERVSHDQQARRSNFVWLKLTRRAAETLSNVPAGTEPDWDVAKSEVLADLAGAVHADYGHNPKTDEIDQGTLRVFGRSWFLRLVEDENQSDRCVILAADARGEEWMAKRRERSAPIGPVLTWTFDDPGEDPAYDGLTFLLERLDEHLVRREEAARADKDQHLGDLFGGWRRLLEAREEVAAGGRQNLEYERVTGSGRNRVFRLAMPTTATLVGEEWSVATNSYTRPLDRGEVTAQTDDTLTVRFRRPDTVLPGRGVLLPYLGPSQNALNRQRDALTNVAAGQTTNPALREIIEKPAVITVRPPAEITHWSRTDLDKSKREVVAHALGSQDMLLVEGPPGTGKTTVIAEIVEQALKRDPHARILIVSQTHIAIDNALKRIEDAGIGGLVRLGRPDDPRVAANVQPLLLDKQVKRWTQQVRTRAERYLDEIAAHKNLNGRRLKAALMLEELASVAADLAHVTRTLDELTDRPAPDRTTSARELGEELVSARDRRDQLVEQRRELFTAVQPLLAGEITIREKLSAAEARDAVELLLMDAPGSAGQELMRLLRLQGEWLQRIGTDQNLITAFLRTCPVVAGTALGFLGHPAARDLEFDLCIFDEASKATATEALVPLARAKRWVLVGDTAQLPPVDEDLLRDPKIMADHQLVPELVTTTLFEYLVRNTEFPVRHMLREQYRMTPAIGKLISNCFYRDELLSLNDHALPGYEIVGKPVTWLDTSKLPGRRESERSATQTSISNRVEAQLAVRRLEVIDQAIGKNVIKVPDDRKLDVLLIAPYGRQVEELDRQLTYAKLKYLTVEVLSVDAVQGRECDLAVFSVTRSNTRSEFGFLGQPYWRRINVALSRARFGLTIVGDAAFCRSTPGALRDVLDYMRHHPEECEIRDA</sequence>
<name>A0ABP9LPP6_9ACTN</name>
<dbReference type="CDD" id="cd18808">
    <property type="entry name" value="SF1_C_Upf1"/>
    <property type="match status" value="1"/>
</dbReference>
<keyword evidence="8" id="KW-1185">Reference proteome</keyword>
<protein>
    <recommendedName>
        <fullName evidence="6">Protein kinase domain-containing protein</fullName>
    </recommendedName>
</protein>
<evidence type="ECO:0000256" key="4">
    <source>
        <dbReference type="ARBA" id="ARBA00022806"/>
    </source>
</evidence>
<dbReference type="SMART" id="SM00220">
    <property type="entry name" value="S_TKc"/>
    <property type="match status" value="1"/>
</dbReference>
<comment type="similarity">
    <text evidence="1">Belongs to the DNA2/NAM7 helicase family.</text>
</comment>
<dbReference type="Proteomes" id="UP001500124">
    <property type="component" value="Unassembled WGS sequence"/>
</dbReference>
<evidence type="ECO:0000256" key="1">
    <source>
        <dbReference type="ARBA" id="ARBA00007913"/>
    </source>
</evidence>
<dbReference type="SUPFAM" id="SSF56112">
    <property type="entry name" value="Protein kinase-like (PK-like)"/>
    <property type="match status" value="1"/>
</dbReference>
<dbReference type="Pfam" id="PF13087">
    <property type="entry name" value="AAA_12"/>
    <property type="match status" value="1"/>
</dbReference>
<dbReference type="EMBL" id="BAABKC010000157">
    <property type="protein sequence ID" value="GAA5082875.1"/>
    <property type="molecule type" value="Genomic_DNA"/>
</dbReference>
<dbReference type="Gene3D" id="3.40.50.300">
    <property type="entry name" value="P-loop containing nucleotide triphosphate hydrolases"/>
    <property type="match status" value="2"/>
</dbReference>
<proteinExistence type="inferred from homology"/>
<dbReference type="InterPro" id="IPR000719">
    <property type="entry name" value="Prot_kinase_dom"/>
</dbReference>
<accession>A0ABP9LPP6</accession>
<reference evidence="8" key="1">
    <citation type="journal article" date="2019" name="Int. J. Syst. Evol. Microbiol.">
        <title>The Global Catalogue of Microorganisms (GCM) 10K type strain sequencing project: providing services to taxonomists for standard genome sequencing and annotation.</title>
        <authorList>
            <consortium name="The Broad Institute Genomics Platform"/>
            <consortium name="The Broad Institute Genome Sequencing Center for Infectious Disease"/>
            <person name="Wu L."/>
            <person name="Ma J."/>
        </authorList>
    </citation>
    <scope>NUCLEOTIDE SEQUENCE [LARGE SCALE GENOMIC DNA]</scope>
    <source>
        <strain evidence="8">JCM 18410</strain>
    </source>
</reference>
<dbReference type="InterPro" id="IPR041679">
    <property type="entry name" value="DNA2/NAM7-like_C"/>
</dbReference>
<dbReference type="Pfam" id="PF13086">
    <property type="entry name" value="AAA_11"/>
    <property type="match status" value="1"/>
</dbReference>
<keyword evidence="2" id="KW-0547">Nucleotide-binding</keyword>
<dbReference type="InterPro" id="IPR003593">
    <property type="entry name" value="AAA+_ATPase"/>
</dbReference>
<dbReference type="Pfam" id="PF00069">
    <property type="entry name" value="Pkinase"/>
    <property type="match status" value="1"/>
</dbReference>
<evidence type="ECO:0000256" key="2">
    <source>
        <dbReference type="ARBA" id="ARBA00022741"/>
    </source>
</evidence>
<dbReference type="SMART" id="SM00382">
    <property type="entry name" value="AAA"/>
    <property type="match status" value="1"/>
</dbReference>
<dbReference type="InterPro" id="IPR027417">
    <property type="entry name" value="P-loop_NTPase"/>
</dbReference>
<evidence type="ECO:0000313" key="7">
    <source>
        <dbReference type="EMBL" id="GAA5082875.1"/>
    </source>
</evidence>
<dbReference type="Gene3D" id="1.10.510.10">
    <property type="entry name" value="Transferase(Phosphotransferase) domain 1"/>
    <property type="match status" value="1"/>
</dbReference>
<dbReference type="PROSITE" id="PS50011">
    <property type="entry name" value="PROTEIN_KINASE_DOM"/>
    <property type="match status" value="1"/>
</dbReference>
<gene>
    <name evidence="7" type="ORF">GCM10023336_77750</name>
</gene>
<feature type="domain" description="Protein kinase" evidence="6">
    <location>
        <begin position="30"/>
        <end position="276"/>
    </location>
</feature>
<dbReference type="InterPro" id="IPR050534">
    <property type="entry name" value="Coronavir_polyprotein_1ab"/>
</dbReference>
<dbReference type="PANTHER" id="PTHR43788">
    <property type="entry name" value="DNA2/NAM7 HELICASE FAMILY MEMBER"/>
    <property type="match status" value="1"/>
</dbReference>
<keyword evidence="5" id="KW-0067">ATP-binding</keyword>
<dbReference type="InterPro" id="IPR011009">
    <property type="entry name" value="Kinase-like_dom_sf"/>
</dbReference>
<dbReference type="PANTHER" id="PTHR43788:SF8">
    <property type="entry name" value="DNA-BINDING PROTEIN SMUBP-2"/>
    <property type="match status" value="1"/>
</dbReference>
<comment type="caution">
    <text evidence="7">The sequence shown here is derived from an EMBL/GenBank/DDBJ whole genome shotgun (WGS) entry which is preliminary data.</text>
</comment>
<evidence type="ECO:0000313" key="8">
    <source>
        <dbReference type="Proteomes" id="UP001500124"/>
    </source>
</evidence>
<dbReference type="PROSITE" id="PS00108">
    <property type="entry name" value="PROTEIN_KINASE_ST"/>
    <property type="match status" value="1"/>
</dbReference>
<dbReference type="InterPro" id="IPR041677">
    <property type="entry name" value="DNA2/NAM7_AAA_11"/>
</dbReference>
<evidence type="ECO:0000256" key="5">
    <source>
        <dbReference type="ARBA" id="ARBA00022840"/>
    </source>
</evidence>
<organism evidence="7 8">
    <name type="scientific">Streptomyces similanensis</name>
    <dbReference type="NCBI Taxonomy" id="1274988"/>
    <lineage>
        <taxon>Bacteria</taxon>
        <taxon>Bacillati</taxon>
        <taxon>Actinomycetota</taxon>
        <taxon>Actinomycetes</taxon>
        <taxon>Kitasatosporales</taxon>
        <taxon>Streptomycetaceae</taxon>
        <taxon>Streptomyces</taxon>
    </lineage>
</organism>
<keyword evidence="3" id="KW-0378">Hydrolase</keyword>
<evidence type="ECO:0000256" key="3">
    <source>
        <dbReference type="ARBA" id="ARBA00022801"/>
    </source>
</evidence>
<dbReference type="SUPFAM" id="SSF52540">
    <property type="entry name" value="P-loop containing nucleoside triphosphate hydrolases"/>
    <property type="match status" value="1"/>
</dbReference>
<evidence type="ECO:0000259" key="6">
    <source>
        <dbReference type="PROSITE" id="PS50011"/>
    </source>
</evidence>
<dbReference type="InterPro" id="IPR047187">
    <property type="entry name" value="SF1_C_Upf1"/>
</dbReference>